<reference evidence="8 9" key="1">
    <citation type="submission" date="2016-10" db="EMBL/GenBank/DDBJ databases">
        <authorList>
            <person name="de Groot N.N."/>
        </authorList>
    </citation>
    <scope>NUCLEOTIDE SEQUENCE [LARGE SCALE GENOMIC DNA]</scope>
    <source>
        <strain evidence="8 9">ASO4-2</strain>
    </source>
</reference>
<dbReference type="EMBL" id="FMXO01000005">
    <property type="protein sequence ID" value="SDB20378.1"/>
    <property type="molecule type" value="Genomic_DNA"/>
</dbReference>
<evidence type="ECO:0000256" key="5">
    <source>
        <dbReference type="SAM" id="SignalP"/>
    </source>
</evidence>
<dbReference type="SUPFAM" id="SSF53300">
    <property type="entry name" value="vWA-like"/>
    <property type="match status" value="1"/>
</dbReference>
<feature type="domain" description="VWFA" evidence="6">
    <location>
        <begin position="38"/>
        <end position="233"/>
    </location>
</feature>
<evidence type="ECO:0000313" key="8">
    <source>
        <dbReference type="EMBL" id="SDB20378.1"/>
    </source>
</evidence>
<dbReference type="InterPro" id="IPR036737">
    <property type="entry name" value="OmpA-like_sf"/>
</dbReference>
<gene>
    <name evidence="8" type="ORF">SAMN05660653_00966</name>
</gene>
<dbReference type="InterPro" id="IPR006664">
    <property type="entry name" value="OMP_bac"/>
</dbReference>
<dbReference type="Gene3D" id="3.30.1330.60">
    <property type="entry name" value="OmpA-like domain"/>
    <property type="match status" value="1"/>
</dbReference>
<dbReference type="InterPro" id="IPR050330">
    <property type="entry name" value="Bact_OuterMem_StrucFunc"/>
</dbReference>
<evidence type="ECO:0000256" key="3">
    <source>
        <dbReference type="ARBA" id="ARBA00023237"/>
    </source>
</evidence>
<dbReference type="SUPFAM" id="SSF103088">
    <property type="entry name" value="OmpA-like"/>
    <property type="match status" value="1"/>
</dbReference>
<proteinExistence type="predicted"/>
<dbReference type="InterPro" id="IPR002035">
    <property type="entry name" value="VWF_A"/>
</dbReference>
<dbReference type="AlphaFoldDB" id="A0A1G6BIF2"/>
<evidence type="ECO:0000256" key="4">
    <source>
        <dbReference type="PROSITE-ProRule" id="PRU00473"/>
    </source>
</evidence>
<dbReference type="Pfam" id="PF00691">
    <property type="entry name" value="OmpA"/>
    <property type="match status" value="1"/>
</dbReference>
<dbReference type="PROSITE" id="PS50234">
    <property type="entry name" value="VWFA"/>
    <property type="match status" value="1"/>
</dbReference>
<feature type="domain" description="OmpA-like" evidence="7">
    <location>
        <begin position="256"/>
        <end position="368"/>
    </location>
</feature>
<comment type="subcellular location">
    <subcellularLocation>
        <location evidence="1">Cell outer membrane</location>
    </subcellularLocation>
</comment>
<dbReference type="InterPro" id="IPR006665">
    <property type="entry name" value="OmpA-like"/>
</dbReference>
<name>A0A1G6BIF2_9BACT</name>
<dbReference type="Gene3D" id="3.40.50.410">
    <property type="entry name" value="von Willebrand factor, type A domain"/>
    <property type="match status" value="1"/>
</dbReference>
<dbReference type="GO" id="GO:0009279">
    <property type="term" value="C:cell outer membrane"/>
    <property type="evidence" value="ECO:0007669"/>
    <property type="project" value="UniProtKB-SubCell"/>
</dbReference>
<feature type="signal peptide" evidence="5">
    <location>
        <begin position="1"/>
        <end position="27"/>
    </location>
</feature>
<keyword evidence="3" id="KW-0998">Cell outer membrane</keyword>
<feature type="chain" id="PRO_5011654675" evidence="5">
    <location>
        <begin position="28"/>
        <end position="368"/>
    </location>
</feature>
<dbReference type="RefSeq" id="WP_092117971.1">
    <property type="nucleotide sequence ID" value="NZ_FMXO01000005.1"/>
</dbReference>
<protein>
    <submittedName>
        <fullName evidence="8">OmpA-OmpF porin, OOP family</fullName>
    </submittedName>
</protein>
<dbReference type="Proteomes" id="UP000198771">
    <property type="component" value="Unassembled WGS sequence"/>
</dbReference>
<dbReference type="PRINTS" id="PR01021">
    <property type="entry name" value="OMPADOMAIN"/>
</dbReference>
<dbReference type="OrthoDB" id="9805566at2"/>
<evidence type="ECO:0000256" key="2">
    <source>
        <dbReference type="ARBA" id="ARBA00023136"/>
    </source>
</evidence>
<dbReference type="PROSITE" id="PS51123">
    <property type="entry name" value="OMPA_2"/>
    <property type="match status" value="1"/>
</dbReference>
<accession>A0A1G6BIF2</accession>
<organism evidence="8 9">
    <name type="scientific">Desulfonatronum thiosulfatophilum</name>
    <dbReference type="NCBI Taxonomy" id="617002"/>
    <lineage>
        <taxon>Bacteria</taxon>
        <taxon>Pseudomonadati</taxon>
        <taxon>Thermodesulfobacteriota</taxon>
        <taxon>Desulfovibrionia</taxon>
        <taxon>Desulfovibrionales</taxon>
        <taxon>Desulfonatronaceae</taxon>
        <taxon>Desulfonatronum</taxon>
    </lineage>
</organism>
<keyword evidence="2 4" id="KW-0472">Membrane</keyword>
<sequence length="368" mass="40974">MNKRFSKLVLFSLTALLALLLATSAMAQTERIVPRAENFLFFVDHSGSMAMSAPNETSNSLAPRHDPNKLGKIGYVKEILRAINNDIPNMPFNAGLYTYGPFQEYIAPAPYAQGRLDQGIDRLQDRYDIFGRLTPMGLGLQSLDTVVSGLSDRRAVIMVTDGESNLGADPLPVIENMYAKYGNNICFHVISFAQTPAEVAQVQQIAAINPCSVTVDGMDLLDDARRDDFMRRVFYDTEIIPAAPVVEPEPAPAPPVEEVIVFRNVNFDFDRSEIRPEFVPVLREAAEIIQTRPGRMVFVDGHTCNIGPAEYNMGLSQRRAASVRDFLVNEGVAAERIQTQGFGLTAPRFDNNTREGRSLNRRVEIRFE</sequence>
<dbReference type="STRING" id="617002.SAMN05660653_00966"/>
<dbReference type="PANTHER" id="PTHR30329:SF21">
    <property type="entry name" value="LIPOPROTEIN YIAD-RELATED"/>
    <property type="match status" value="1"/>
</dbReference>
<keyword evidence="5" id="KW-0732">Signal</keyword>
<evidence type="ECO:0000256" key="1">
    <source>
        <dbReference type="ARBA" id="ARBA00004442"/>
    </source>
</evidence>
<evidence type="ECO:0000313" key="9">
    <source>
        <dbReference type="Proteomes" id="UP000198771"/>
    </source>
</evidence>
<dbReference type="PANTHER" id="PTHR30329">
    <property type="entry name" value="STATOR ELEMENT OF FLAGELLAR MOTOR COMPLEX"/>
    <property type="match status" value="1"/>
</dbReference>
<keyword evidence="9" id="KW-1185">Reference proteome</keyword>
<evidence type="ECO:0000259" key="6">
    <source>
        <dbReference type="PROSITE" id="PS50234"/>
    </source>
</evidence>
<dbReference type="InterPro" id="IPR036465">
    <property type="entry name" value="vWFA_dom_sf"/>
</dbReference>
<evidence type="ECO:0000259" key="7">
    <source>
        <dbReference type="PROSITE" id="PS51123"/>
    </source>
</evidence>
<dbReference type="CDD" id="cd07185">
    <property type="entry name" value="OmpA_C-like"/>
    <property type="match status" value="1"/>
</dbReference>